<feature type="region of interest" description="Disordered" evidence="1">
    <location>
        <begin position="149"/>
        <end position="174"/>
    </location>
</feature>
<dbReference type="Ensembl" id="ENSSLUT00000015279.1">
    <property type="protein sequence ID" value="ENSSLUP00000014799.1"/>
    <property type="gene ID" value="ENSSLUG00000006905.1"/>
</dbReference>
<dbReference type="GO" id="GO:0043596">
    <property type="term" value="C:nuclear replication fork"/>
    <property type="evidence" value="ECO:0007669"/>
    <property type="project" value="TreeGrafter"/>
</dbReference>
<dbReference type="GO" id="GO:0006974">
    <property type="term" value="P:DNA damage response"/>
    <property type="evidence" value="ECO:0007669"/>
    <property type="project" value="TreeGrafter"/>
</dbReference>
<dbReference type="GO" id="GO:0043539">
    <property type="term" value="F:protein serine/threonine kinase activator activity"/>
    <property type="evidence" value="ECO:0007669"/>
    <property type="project" value="TreeGrafter"/>
</dbReference>
<dbReference type="PANTHER" id="PTHR16434:SF4">
    <property type="entry name" value="ETAA1 ACTIVATOR OF ATR KINASE"/>
    <property type="match status" value="1"/>
</dbReference>
<dbReference type="Pfam" id="PF15350">
    <property type="entry name" value="ETAA1"/>
    <property type="match status" value="1"/>
</dbReference>
<feature type="compositionally biased region" description="Low complexity" evidence="1">
    <location>
        <begin position="202"/>
        <end position="216"/>
    </location>
</feature>
<name>A0A8C9XUG7_SANLU</name>
<feature type="compositionally biased region" description="Polar residues" evidence="1">
    <location>
        <begin position="448"/>
        <end position="464"/>
    </location>
</feature>
<dbReference type="GeneTree" id="ENSGT01030000235154"/>
<dbReference type="InterPro" id="IPR029406">
    <property type="entry name" value="ETAA1"/>
</dbReference>
<protein>
    <recommendedName>
        <fullName evidence="4">ETAA1 activator of ATR kinase</fullName>
    </recommendedName>
</protein>
<dbReference type="PANTHER" id="PTHR16434">
    <property type="entry name" value="EWING'S TUMOR-ASSOCIATED ANTIGEN 1 ETAA1"/>
    <property type="match status" value="1"/>
</dbReference>
<feature type="region of interest" description="Disordered" evidence="1">
    <location>
        <begin position="320"/>
        <end position="384"/>
    </location>
</feature>
<accession>A0A8C9XUG7</accession>
<reference evidence="2" key="1">
    <citation type="submission" date="2025-08" db="UniProtKB">
        <authorList>
            <consortium name="Ensembl"/>
        </authorList>
    </citation>
    <scope>IDENTIFICATION</scope>
</reference>
<reference evidence="2" key="2">
    <citation type="submission" date="2025-09" db="UniProtKB">
        <authorList>
            <consortium name="Ensembl"/>
        </authorList>
    </citation>
    <scope>IDENTIFICATION</scope>
</reference>
<evidence type="ECO:0000256" key="1">
    <source>
        <dbReference type="SAM" id="MobiDB-lite"/>
    </source>
</evidence>
<dbReference type="GO" id="GO:2000001">
    <property type="term" value="P:regulation of DNA damage checkpoint"/>
    <property type="evidence" value="ECO:0007669"/>
    <property type="project" value="TreeGrafter"/>
</dbReference>
<dbReference type="Proteomes" id="UP000694568">
    <property type="component" value="Unplaced"/>
</dbReference>
<sequence>CFFRNKQRTNRVFKLFRCKVILCQSDVKMNGNFKTPTRIQRPRAVSAESPHNDSDFQQDIIWDATSPSPNRLACIHTVAVPLLVSLKHGRPTVAEPTLQQWIGDSATIPCTPDVQVPRTKKKSPRPNGVDDLLKLAKQFDFNMFHQDEDANDFSISPPGNRPPATKATVDAQPHADQHMEDDLDFLFDAPTQHVSGNLSQMASTAPPASGKPSASSLPPPHGVPTTHARKGASAHTDEFEDDWANDDFLNDSLVLEMTQNPQNFVAPKHCSTQKTPIVQSAVSNVEKDNVRQRTTFKLESNPSFSVGRIPTDTWATSKVDSGLKKSENGARLTSAPFPQRTSVPRNNTAASSHSTAANAAGSFPASPAVVSSRGGAAPAVSDVPDEDLSPFFSSEPAWDDPADDDLLCEMCDDLENQIQSAESVPATRALPAHQRAALQPSNRKLPPANQQAFPRQKQTLTPTTRLPAGPSLAAVSYVTATDSFRCTQAKNTSSASPLDGNPASVLCVFSAVVGKCSAAEIELKKQQAMERRRQRLLAAGNLRAPT</sequence>
<dbReference type="AlphaFoldDB" id="A0A8C9XUG7"/>
<feature type="region of interest" description="Disordered" evidence="1">
    <location>
        <begin position="197"/>
        <end position="242"/>
    </location>
</feature>
<dbReference type="GO" id="GO:0031297">
    <property type="term" value="P:replication fork processing"/>
    <property type="evidence" value="ECO:0007669"/>
    <property type="project" value="TreeGrafter"/>
</dbReference>
<evidence type="ECO:0008006" key="4">
    <source>
        <dbReference type="Google" id="ProtNLM"/>
    </source>
</evidence>
<feature type="region of interest" description="Disordered" evidence="1">
    <location>
        <begin position="432"/>
        <end position="467"/>
    </location>
</feature>
<keyword evidence="3" id="KW-1185">Reference proteome</keyword>
<evidence type="ECO:0000313" key="2">
    <source>
        <dbReference type="Ensembl" id="ENSSLUP00000014799.1"/>
    </source>
</evidence>
<evidence type="ECO:0000313" key="3">
    <source>
        <dbReference type="Proteomes" id="UP000694568"/>
    </source>
</evidence>
<organism evidence="2 3">
    <name type="scientific">Sander lucioperca</name>
    <name type="common">Pike-perch</name>
    <name type="synonym">Perca lucioperca</name>
    <dbReference type="NCBI Taxonomy" id="283035"/>
    <lineage>
        <taxon>Eukaryota</taxon>
        <taxon>Metazoa</taxon>
        <taxon>Chordata</taxon>
        <taxon>Craniata</taxon>
        <taxon>Vertebrata</taxon>
        <taxon>Euteleostomi</taxon>
        <taxon>Actinopterygii</taxon>
        <taxon>Neopterygii</taxon>
        <taxon>Teleostei</taxon>
        <taxon>Neoteleostei</taxon>
        <taxon>Acanthomorphata</taxon>
        <taxon>Eupercaria</taxon>
        <taxon>Perciformes</taxon>
        <taxon>Percoidei</taxon>
        <taxon>Percidae</taxon>
        <taxon>Luciopercinae</taxon>
        <taxon>Sander</taxon>
    </lineage>
</organism>
<feature type="compositionally biased region" description="Low complexity" evidence="1">
    <location>
        <begin position="346"/>
        <end position="360"/>
    </location>
</feature>
<proteinExistence type="predicted"/>